<evidence type="ECO:0000313" key="4">
    <source>
        <dbReference type="EMBL" id="SCY01205.1"/>
    </source>
</evidence>
<evidence type="ECO:0000256" key="1">
    <source>
        <dbReference type="ARBA" id="ARBA00010990"/>
    </source>
</evidence>
<dbReference type="Gene3D" id="3.90.470.20">
    <property type="entry name" value="4'-phosphopantetheinyl transferase domain"/>
    <property type="match status" value="2"/>
</dbReference>
<dbReference type="InterPro" id="IPR050559">
    <property type="entry name" value="P-Pant_transferase_sf"/>
</dbReference>
<evidence type="ECO:0000256" key="2">
    <source>
        <dbReference type="ARBA" id="ARBA00022679"/>
    </source>
</evidence>
<reference evidence="4 5" key="1">
    <citation type="submission" date="2016-10" db="EMBL/GenBank/DDBJ databases">
        <authorList>
            <person name="Varghese N."/>
            <person name="Submissions S."/>
        </authorList>
    </citation>
    <scope>NUCLEOTIDE SEQUENCE [LARGE SCALE GENOMIC DNA]</scope>
    <source>
        <strain evidence="4 5">DSM 22022</strain>
    </source>
</reference>
<dbReference type="PANTHER" id="PTHR12215:SF10">
    <property type="entry name" value="L-AMINOADIPATE-SEMIALDEHYDE DEHYDROGENASE-PHOSPHOPANTETHEINYL TRANSFERASE"/>
    <property type="match status" value="1"/>
</dbReference>
<dbReference type="PANTHER" id="PTHR12215">
    <property type="entry name" value="PHOSPHOPANTETHEINE TRANSFERASE"/>
    <property type="match status" value="1"/>
</dbReference>
<comment type="caution">
    <text evidence="4">The sequence shown here is derived from an EMBL/GenBank/DDBJ whole genome shotgun (WGS) entry which is preliminary data.</text>
</comment>
<comment type="similarity">
    <text evidence="1">Belongs to the P-Pant transferase superfamily. Gsp/Sfp/HetI/AcpT family.</text>
</comment>
<feature type="domain" description="4'-phosphopantetheinyl transferase" evidence="3">
    <location>
        <begin position="108"/>
        <end position="196"/>
    </location>
</feature>
<dbReference type="InterPro" id="IPR037143">
    <property type="entry name" value="4-PPantetheinyl_Trfase_dom_sf"/>
</dbReference>
<dbReference type="EMBL" id="FMUQ01000008">
    <property type="protein sequence ID" value="SCY01205.1"/>
    <property type="molecule type" value="Genomic_DNA"/>
</dbReference>
<dbReference type="SUPFAM" id="SSF56214">
    <property type="entry name" value="4'-phosphopantetheinyl transferase"/>
    <property type="match status" value="2"/>
</dbReference>
<dbReference type="RefSeq" id="WP_090655099.1">
    <property type="nucleotide sequence ID" value="NZ_CP015031.1"/>
</dbReference>
<proteinExistence type="inferred from homology"/>
<evidence type="ECO:0000313" key="5">
    <source>
        <dbReference type="Proteomes" id="UP000199588"/>
    </source>
</evidence>
<gene>
    <name evidence="4" type="ORF">SAMN02910354_01153</name>
</gene>
<dbReference type="Pfam" id="PF01648">
    <property type="entry name" value="ACPS"/>
    <property type="match status" value="1"/>
</dbReference>
<keyword evidence="5" id="KW-1185">Reference proteome</keyword>
<accession>A0A1G5CFA1</accession>
<protein>
    <submittedName>
        <fullName evidence="4">4'-phosphopantetheinyl transferase</fullName>
    </submittedName>
</protein>
<dbReference type="InterPro" id="IPR008278">
    <property type="entry name" value="4-PPantetheinyl_Trfase_dom"/>
</dbReference>
<sequence length="238" mass="27411">MTTFIAFGNIQQHYPLRQIPPEFLTEELGRKPTDNIRVKRRHRSRWIAHFLLWELCKKAQIPTALLADIQRSVSGRPYFTPPHIDFNISHSGDWVAVILSVNTPQSIVGIDIEHPKKMRNYTALLAHFTSQREQNWFAGEADADSAFYRCWCLREAILKSQGVGIVQLSEVFHDPQNLRLKSAYCPSGRLIFTDELPFYFACFAANSQLEQAQYFCWENNGFSPVSLNNAIKYSVNKT</sequence>
<keyword evidence="2 4" id="KW-0808">Transferase</keyword>
<dbReference type="GO" id="GO:0016740">
    <property type="term" value="F:transferase activity"/>
    <property type="evidence" value="ECO:0007669"/>
    <property type="project" value="UniProtKB-KW"/>
</dbReference>
<dbReference type="Proteomes" id="UP000199588">
    <property type="component" value="Unassembled WGS sequence"/>
</dbReference>
<name>A0A1G5CFA1_9PAST</name>
<evidence type="ECO:0000259" key="3">
    <source>
        <dbReference type="Pfam" id="PF01648"/>
    </source>
</evidence>
<organism evidence="4 5">
    <name type="scientific">Basfia succiniciproducens</name>
    <dbReference type="NCBI Taxonomy" id="653940"/>
    <lineage>
        <taxon>Bacteria</taxon>
        <taxon>Pseudomonadati</taxon>
        <taxon>Pseudomonadota</taxon>
        <taxon>Gammaproteobacteria</taxon>
        <taxon>Pasteurellales</taxon>
        <taxon>Pasteurellaceae</taxon>
        <taxon>Basfia</taxon>
    </lineage>
</organism>